<organism evidence="2 4">
    <name type="scientific">Chryseobacterium muglaense</name>
    <dbReference type="NCBI Taxonomy" id="2893752"/>
    <lineage>
        <taxon>Bacteria</taxon>
        <taxon>Pseudomonadati</taxon>
        <taxon>Bacteroidota</taxon>
        <taxon>Flavobacteriia</taxon>
        <taxon>Flavobacteriales</taxon>
        <taxon>Weeksellaceae</taxon>
        <taxon>Chryseobacterium group</taxon>
        <taxon>Chryseobacterium</taxon>
    </lineage>
</organism>
<dbReference type="NCBIfam" id="NF047798">
    <property type="entry name" value="leader_Chryseo"/>
    <property type="match status" value="1"/>
</dbReference>
<dbReference type="Proteomes" id="UP000603715">
    <property type="component" value="Unassembled WGS sequence"/>
</dbReference>
<dbReference type="EMBL" id="JACXXP010000025">
    <property type="protein sequence ID" value="MBD3906140.1"/>
    <property type="molecule type" value="Genomic_DNA"/>
</dbReference>
<reference evidence="3" key="2">
    <citation type="submission" date="2023-07" db="EMBL/GenBank/DDBJ databases">
        <title>Description of novel Chryseobacterium sp. strain C-2.</title>
        <authorList>
            <person name="Saticioglu I.B."/>
        </authorList>
    </citation>
    <scope>NUCLEOTIDE SEQUENCE [LARGE SCALE GENOMIC DNA]</scope>
    <source>
        <strain evidence="3">C-2</strain>
    </source>
</reference>
<dbReference type="EMBL" id="JAJJML010000001">
    <property type="protein sequence ID" value="MCC9033696.1"/>
    <property type="molecule type" value="Genomic_DNA"/>
</dbReference>
<keyword evidence="3" id="KW-1185">Reference proteome</keyword>
<evidence type="ECO:0000313" key="2">
    <source>
        <dbReference type="EMBL" id="MCC9033696.1"/>
    </source>
</evidence>
<comment type="caution">
    <text evidence="2">The sequence shown here is derived from an EMBL/GenBank/DDBJ whole genome shotgun (WGS) entry which is preliminary data.</text>
</comment>
<sequence>MKNLKKLSRENLKNLKGGGGPYKPCDDMSDLSNCYSSFDDCMYSNNACEVRKSCSQTLYCG</sequence>
<evidence type="ECO:0000313" key="3">
    <source>
        <dbReference type="Proteomes" id="UP000603715"/>
    </source>
</evidence>
<reference evidence="2" key="1">
    <citation type="submission" date="2021-11" db="EMBL/GenBank/DDBJ databases">
        <title>Description of novel Chryseobacterium species.</title>
        <authorList>
            <person name="Saticioglu I.B."/>
            <person name="Ay H."/>
            <person name="Altun S."/>
            <person name="Duman M."/>
        </authorList>
    </citation>
    <scope>NUCLEOTIDE SEQUENCE</scope>
    <source>
        <strain evidence="2">C-39</strain>
    </source>
</reference>
<proteinExistence type="predicted"/>
<reference evidence="1" key="3">
    <citation type="submission" date="2024-05" db="EMBL/GenBank/DDBJ databases">
        <title>Description of novel Chryseobacterium sp. strain C-2.</title>
        <authorList>
            <person name="Saticioglu I.B."/>
        </authorList>
    </citation>
    <scope>NUCLEOTIDE SEQUENCE</scope>
    <source>
        <strain evidence="1">C-2</strain>
    </source>
</reference>
<dbReference type="AlphaFoldDB" id="A0A9Q3YQ91"/>
<evidence type="ECO:0000313" key="4">
    <source>
        <dbReference type="Proteomes" id="UP001107960"/>
    </source>
</evidence>
<name>A0A9Q3YQ91_9FLAO</name>
<gene>
    <name evidence="1" type="ORF">IEW27_16260</name>
    <name evidence="2" type="ORF">LNP80_05405</name>
</gene>
<dbReference type="RefSeq" id="WP_191180562.1">
    <property type="nucleotide sequence ID" value="NZ_JACXXP010000025.1"/>
</dbReference>
<evidence type="ECO:0000313" key="1">
    <source>
        <dbReference type="EMBL" id="MBD3906140.1"/>
    </source>
</evidence>
<protein>
    <submittedName>
        <fullName evidence="2">Uncharacterized protein</fullName>
    </submittedName>
</protein>
<dbReference type="InterPro" id="IPR058074">
    <property type="entry name" value="Bacteriocin-like"/>
</dbReference>
<accession>A0A9Q3YQ91</accession>
<dbReference type="Proteomes" id="UP001107960">
    <property type="component" value="Unassembled WGS sequence"/>
</dbReference>